<keyword evidence="4" id="KW-0274">FAD</keyword>
<dbReference type="InterPro" id="IPR016166">
    <property type="entry name" value="FAD-bd_PCMH"/>
</dbReference>
<dbReference type="PROSITE" id="PS51387">
    <property type="entry name" value="FAD_PCMH"/>
    <property type="match status" value="1"/>
</dbReference>
<dbReference type="Proteomes" id="UP001515480">
    <property type="component" value="Unassembled WGS sequence"/>
</dbReference>
<dbReference type="InterPro" id="IPR036318">
    <property type="entry name" value="FAD-bd_PCMH-like_sf"/>
</dbReference>
<evidence type="ECO:0000256" key="3">
    <source>
        <dbReference type="ARBA" id="ARBA00022630"/>
    </source>
</evidence>
<dbReference type="EMBL" id="JBGBPQ010000023">
    <property type="protein sequence ID" value="KAL1500669.1"/>
    <property type="molecule type" value="Genomic_DNA"/>
</dbReference>
<dbReference type="Pfam" id="PF01565">
    <property type="entry name" value="FAD_binding_4"/>
    <property type="match status" value="1"/>
</dbReference>
<dbReference type="PANTHER" id="PTHR42973:SF39">
    <property type="entry name" value="FAD-BINDING PCMH-TYPE DOMAIN-CONTAINING PROTEIN"/>
    <property type="match status" value="1"/>
</dbReference>
<keyword evidence="8" id="KW-1185">Reference proteome</keyword>
<name>A0AB34IMG8_PRYPA</name>
<dbReference type="Gene3D" id="3.30.465.10">
    <property type="match status" value="1"/>
</dbReference>
<comment type="cofactor">
    <cofactor evidence="1">
        <name>FAD</name>
        <dbReference type="ChEBI" id="CHEBI:57692"/>
    </cofactor>
</comment>
<dbReference type="PANTHER" id="PTHR42973">
    <property type="entry name" value="BINDING OXIDOREDUCTASE, PUTATIVE (AFU_ORTHOLOGUE AFUA_1G17690)-RELATED"/>
    <property type="match status" value="1"/>
</dbReference>
<dbReference type="Gene3D" id="3.40.462.20">
    <property type="match status" value="1"/>
</dbReference>
<comment type="caution">
    <text evidence="7">The sequence shown here is derived from an EMBL/GenBank/DDBJ whole genome shotgun (WGS) entry which is preliminary data.</text>
</comment>
<comment type="similarity">
    <text evidence="2">Belongs to the oxygen-dependent FAD-linked oxidoreductase family.</text>
</comment>
<dbReference type="InterPro" id="IPR006094">
    <property type="entry name" value="Oxid_FAD_bind_N"/>
</dbReference>
<proteinExistence type="inferred from homology"/>
<keyword evidence="3" id="KW-0285">Flavoprotein</keyword>
<evidence type="ECO:0000313" key="8">
    <source>
        <dbReference type="Proteomes" id="UP001515480"/>
    </source>
</evidence>
<dbReference type="GO" id="GO:0016491">
    <property type="term" value="F:oxidoreductase activity"/>
    <property type="evidence" value="ECO:0007669"/>
    <property type="project" value="UniProtKB-KW"/>
</dbReference>
<evidence type="ECO:0000256" key="2">
    <source>
        <dbReference type="ARBA" id="ARBA00005466"/>
    </source>
</evidence>
<dbReference type="InterPro" id="IPR016169">
    <property type="entry name" value="FAD-bd_PCMH_sub2"/>
</dbReference>
<dbReference type="AlphaFoldDB" id="A0AB34IMG8"/>
<keyword evidence="5" id="KW-0560">Oxidoreductase</keyword>
<reference evidence="7 8" key="1">
    <citation type="journal article" date="2024" name="Science">
        <title>Giant polyketide synthase enzymes in the biosynthesis of giant marine polyether toxins.</title>
        <authorList>
            <person name="Fallon T.R."/>
            <person name="Shende V.V."/>
            <person name="Wierzbicki I.H."/>
            <person name="Pendleton A.L."/>
            <person name="Watervoot N.F."/>
            <person name="Auber R.P."/>
            <person name="Gonzalez D.J."/>
            <person name="Wisecaver J.H."/>
            <person name="Moore B.S."/>
        </authorList>
    </citation>
    <scope>NUCLEOTIDE SEQUENCE [LARGE SCALE GENOMIC DNA]</scope>
    <source>
        <strain evidence="7 8">12B1</strain>
    </source>
</reference>
<accession>A0AB34IMG8</accession>
<gene>
    <name evidence="7" type="ORF">AB1Y20_013316</name>
</gene>
<evidence type="ECO:0000313" key="7">
    <source>
        <dbReference type="EMBL" id="KAL1500669.1"/>
    </source>
</evidence>
<protein>
    <recommendedName>
        <fullName evidence="6">FAD-binding PCMH-type domain-containing protein</fullName>
    </recommendedName>
</protein>
<feature type="domain" description="FAD-binding PCMH-type" evidence="6">
    <location>
        <begin position="69"/>
        <end position="241"/>
    </location>
</feature>
<sequence>MNVAVAPQEADSAAWEEYHFARFYSPAKRKYDAYQSLEASGVAGEVERSQFKKVDFAKTLPTYTWNQDVIGYPSAICTCYTLEHVVAVVNFACAHCKPAGIELAVTAGRHSRAAMPDNCIVLDMSGMKDCEMAADGSHVLRVGGGATLHDIDLACSKANTCVPLGGCPTTGVGLILMGGFGHLSRKFGLSLDNVVEFTLVTAKGEVLTCNATTNQDLFWANRGGAGNFGVVAELKLQTHVMNFYKDLPNARESGTQVLFQQRVVAPVERFGYVGRKAILVDVHLKRMAEDDALFHGGGSCKAGGAHATLVAGGPVITWQIWTGDSVEEGKRYFAAANRRLPAIPLDSSVKLVDYHKDLQWSVFPFSKATSCYLTEVFFEEVSEELLEVVADCFTYQKIKKQPFSSKLNWKGGQEPVCHTQNIGGKVQIESDDNAFCLRKYRYWFLMIGVLDNLLPLAEYQAQKRATQEYFSWVKEQLAPFRQNLCADPYSGHQCAREAGEVAENKTLSFCTKDGKALFSNPAKMQKLVRIKAQHDPQNLFCINFNIPPA</sequence>
<dbReference type="SUPFAM" id="SSF56176">
    <property type="entry name" value="FAD-binding/transporter-associated domain-like"/>
    <property type="match status" value="1"/>
</dbReference>
<evidence type="ECO:0000256" key="1">
    <source>
        <dbReference type="ARBA" id="ARBA00001974"/>
    </source>
</evidence>
<organism evidence="7 8">
    <name type="scientific">Prymnesium parvum</name>
    <name type="common">Toxic golden alga</name>
    <dbReference type="NCBI Taxonomy" id="97485"/>
    <lineage>
        <taxon>Eukaryota</taxon>
        <taxon>Haptista</taxon>
        <taxon>Haptophyta</taxon>
        <taxon>Prymnesiophyceae</taxon>
        <taxon>Prymnesiales</taxon>
        <taxon>Prymnesiaceae</taxon>
        <taxon>Prymnesium</taxon>
    </lineage>
</organism>
<evidence type="ECO:0000256" key="4">
    <source>
        <dbReference type="ARBA" id="ARBA00022827"/>
    </source>
</evidence>
<evidence type="ECO:0000256" key="5">
    <source>
        <dbReference type="ARBA" id="ARBA00023002"/>
    </source>
</evidence>
<evidence type="ECO:0000259" key="6">
    <source>
        <dbReference type="PROSITE" id="PS51387"/>
    </source>
</evidence>
<dbReference type="InterPro" id="IPR050416">
    <property type="entry name" value="FAD-linked_Oxidoreductase"/>
</dbReference>
<dbReference type="GO" id="GO:0071949">
    <property type="term" value="F:FAD binding"/>
    <property type="evidence" value="ECO:0007669"/>
    <property type="project" value="InterPro"/>
</dbReference>